<dbReference type="NCBIfam" id="TIGR00233">
    <property type="entry name" value="trpS"/>
    <property type="match status" value="1"/>
</dbReference>
<evidence type="ECO:0000256" key="6">
    <source>
        <dbReference type="ARBA" id="ARBA00022917"/>
    </source>
</evidence>
<dbReference type="PANTHER" id="PTHR43766:SF1">
    <property type="entry name" value="TRYPTOPHAN--TRNA LIGASE, MITOCHONDRIAL"/>
    <property type="match status" value="1"/>
</dbReference>
<dbReference type="EC" id="6.1.1.2" evidence="2 9"/>
<dbReference type="AlphaFoldDB" id="A0A2H0N7I2"/>
<evidence type="ECO:0000256" key="4">
    <source>
        <dbReference type="ARBA" id="ARBA00022741"/>
    </source>
</evidence>
<dbReference type="CDD" id="cd00806">
    <property type="entry name" value="TrpRS_core"/>
    <property type="match status" value="1"/>
</dbReference>
<dbReference type="Gene3D" id="1.10.240.10">
    <property type="entry name" value="Tyrosyl-Transfer RNA Synthetase"/>
    <property type="match status" value="1"/>
</dbReference>
<reference evidence="11 12" key="1">
    <citation type="submission" date="2017-09" db="EMBL/GenBank/DDBJ databases">
        <title>Depth-based differentiation of microbial function through sediment-hosted aquifers and enrichment of novel symbionts in the deep terrestrial subsurface.</title>
        <authorList>
            <person name="Probst A.J."/>
            <person name="Ladd B."/>
            <person name="Jarett J.K."/>
            <person name="Geller-Mcgrath D.E."/>
            <person name="Sieber C.M."/>
            <person name="Emerson J.B."/>
            <person name="Anantharaman K."/>
            <person name="Thomas B.C."/>
            <person name="Malmstrom R."/>
            <person name="Stieglmeier M."/>
            <person name="Klingl A."/>
            <person name="Woyke T."/>
            <person name="Ryan C.M."/>
            <person name="Banfield J.F."/>
        </authorList>
    </citation>
    <scope>NUCLEOTIDE SEQUENCE [LARGE SCALE GENOMIC DNA]</scope>
    <source>
        <strain evidence="11">CG11_big_fil_rev_8_21_14_0_20_35_14</strain>
    </source>
</reference>
<dbReference type="GO" id="GO:0006436">
    <property type="term" value="P:tryptophanyl-tRNA aminoacylation"/>
    <property type="evidence" value="ECO:0007669"/>
    <property type="project" value="UniProtKB-UniRule"/>
</dbReference>
<dbReference type="FunFam" id="1.10.240.10:FF:000005">
    <property type="entry name" value="Tryptophan--tRNA ligase"/>
    <property type="match status" value="1"/>
</dbReference>
<keyword evidence="3 10" id="KW-0436">Ligase</keyword>
<dbReference type="PRINTS" id="PR01039">
    <property type="entry name" value="TRNASYNTHTRP"/>
</dbReference>
<dbReference type="EMBL" id="PCWO01000032">
    <property type="protein sequence ID" value="PIR04853.1"/>
    <property type="molecule type" value="Genomic_DNA"/>
</dbReference>
<keyword evidence="6 10" id="KW-0648">Protein biosynthesis</keyword>
<evidence type="ECO:0000256" key="10">
    <source>
        <dbReference type="RuleBase" id="RU363036"/>
    </source>
</evidence>
<proteinExistence type="inferred from homology"/>
<keyword evidence="5 10" id="KW-0067">ATP-binding</keyword>
<comment type="catalytic activity">
    <reaction evidence="8">
        <text>tRNA(Trp) + L-tryptophan + ATP = L-tryptophyl-tRNA(Trp) + AMP + diphosphate + H(+)</text>
        <dbReference type="Rhea" id="RHEA:24080"/>
        <dbReference type="Rhea" id="RHEA-COMP:9671"/>
        <dbReference type="Rhea" id="RHEA-COMP:9705"/>
        <dbReference type="ChEBI" id="CHEBI:15378"/>
        <dbReference type="ChEBI" id="CHEBI:30616"/>
        <dbReference type="ChEBI" id="CHEBI:33019"/>
        <dbReference type="ChEBI" id="CHEBI:57912"/>
        <dbReference type="ChEBI" id="CHEBI:78442"/>
        <dbReference type="ChEBI" id="CHEBI:78535"/>
        <dbReference type="ChEBI" id="CHEBI:456215"/>
        <dbReference type="EC" id="6.1.1.2"/>
    </reaction>
</comment>
<protein>
    <recommendedName>
        <fullName evidence="2 9">Tryptophan--tRNA ligase</fullName>
        <ecNumber evidence="2 9">6.1.1.2</ecNumber>
    </recommendedName>
</protein>
<keyword evidence="4 10" id="KW-0547">Nucleotide-binding</keyword>
<dbReference type="SUPFAM" id="SSF52374">
    <property type="entry name" value="Nucleotidylyl transferase"/>
    <property type="match status" value="1"/>
</dbReference>
<gene>
    <name evidence="11" type="primary">trpS</name>
    <name evidence="11" type="ORF">COV57_02370</name>
</gene>
<dbReference type="InterPro" id="IPR002306">
    <property type="entry name" value="Trp-tRNA-ligase"/>
</dbReference>
<dbReference type="Gene3D" id="3.40.50.620">
    <property type="entry name" value="HUPs"/>
    <property type="match status" value="1"/>
</dbReference>
<dbReference type="GO" id="GO:0005829">
    <property type="term" value="C:cytosol"/>
    <property type="evidence" value="ECO:0007669"/>
    <property type="project" value="TreeGrafter"/>
</dbReference>
<evidence type="ECO:0000256" key="8">
    <source>
        <dbReference type="ARBA" id="ARBA00049929"/>
    </source>
</evidence>
<evidence type="ECO:0000256" key="2">
    <source>
        <dbReference type="ARBA" id="ARBA00013161"/>
    </source>
</evidence>
<dbReference type="GO" id="GO:0004830">
    <property type="term" value="F:tryptophan-tRNA ligase activity"/>
    <property type="evidence" value="ECO:0007669"/>
    <property type="project" value="UniProtKB-UniRule"/>
</dbReference>
<evidence type="ECO:0000256" key="5">
    <source>
        <dbReference type="ARBA" id="ARBA00022840"/>
    </source>
</evidence>
<evidence type="ECO:0000313" key="11">
    <source>
        <dbReference type="EMBL" id="PIR04853.1"/>
    </source>
</evidence>
<name>A0A2H0N7I2_9BACT</name>
<evidence type="ECO:0000256" key="9">
    <source>
        <dbReference type="NCBIfam" id="TIGR00233"/>
    </source>
</evidence>
<comment type="caution">
    <text evidence="11">The sequence shown here is derived from an EMBL/GenBank/DDBJ whole genome shotgun (WGS) entry which is preliminary data.</text>
</comment>
<sequence length="295" mass="33361">MVADVQALTDNFKTPEKVSENVRGVVLDYLSVGLDPRLVTIFIQSQIPEIAELTIFYLNIVNVGKLEQNPTVKTELKQKNFGKEIPVGFLVYPVSQAADITSFEAELVPVGEDQLPMIELTRDIVKKFNTLYGKNTLTLPEAVLSNNQRLIGIDGKEKMSKSLNNAIYLSDTKDEVNKKVSKMYTDPNRIKTTDPGKVEGNPLFIYLDAFARDQQEVKDLKKRYRLGKVGDVEVKSFLAQNLNDFLNPIRMRRQEFAGDTKKINKIIRDGSDHARQIASSTLLKVKKAMKINYTF</sequence>
<evidence type="ECO:0000256" key="3">
    <source>
        <dbReference type="ARBA" id="ARBA00022598"/>
    </source>
</evidence>
<organism evidence="11 12">
    <name type="scientific">Candidatus Liptonbacteria bacterium CG11_big_fil_rev_8_21_14_0_20_35_14</name>
    <dbReference type="NCBI Taxonomy" id="1974634"/>
    <lineage>
        <taxon>Bacteria</taxon>
        <taxon>Candidatus Liptoniibacteriota</taxon>
    </lineage>
</organism>
<evidence type="ECO:0000313" key="12">
    <source>
        <dbReference type="Proteomes" id="UP000229893"/>
    </source>
</evidence>
<evidence type="ECO:0000256" key="1">
    <source>
        <dbReference type="ARBA" id="ARBA00005594"/>
    </source>
</evidence>
<dbReference type="InterPro" id="IPR002305">
    <property type="entry name" value="aa-tRNA-synth_Ic"/>
</dbReference>
<dbReference type="GO" id="GO:0005524">
    <property type="term" value="F:ATP binding"/>
    <property type="evidence" value="ECO:0007669"/>
    <property type="project" value="UniProtKB-KW"/>
</dbReference>
<keyword evidence="7 10" id="KW-0030">Aminoacyl-tRNA synthetase</keyword>
<evidence type="ECO:0000256" key="7">
    <source>
        <dbReference type="ARBA" id="ARBA00023146"/>
    </source>
</evidence>
<dbReference type="Proteomes" id="UP000229893">
    <property type="component" value="Unassembled WGS sequence"/>
</dbReference>
<comment type="similarity">
    <text evidence="1 10">Belongs to the class-I aminoacyl-tRNA synthetase family.</text>
</comment>
<accession>A0A2H0N7I2</accession>
<dbReference type="InterPro" id="IPR050203">
    <property type="entry name" value="Trp-tRNA_synthetase"/>
</dbReference>
<dbReference type="PANTHER" id="PTHR43766">
    <property type="entry name" value="TRYPTOPHAN--TRNA LIGASE, MITOCHONDRIAL"/>
    <property type="match status" value="1"/>
</dbReference>
<dbReference type="Pfam" id="PF00579">
    <property type="entry name" value="tRNA-synt_1b"/>
    <property type="match status" value="1"/>
</dbReference>
<dbReference type="InterPro" id="IPR014729">
    <property type="entry name" value="Rossmann-like_a/b/a_fold"/>
</dbReference>